<evidence type="ECO:0000313" key="2">
    <source>
        <dbReference type="Proteomes" id="UP000790377"/>
    </source>
</evidence>
<comment type="caution">
    <text evidence="1">The sequence shown here is derived from an EMBL/GenBank/DDBJ whole genome shotgun (WGS) entry which is preliminary data.</text>
</comment>
<evidence type="ECO:0000313" key="1">
    <source>
        <dbReference type="EMBL" id="KAH7914838.1"/>
    </source>
</evidence>
<organism evidence="1 2">
    <name type="scientific">Hygrophoropsis aurantiaca</name>
    <dbReference type="NCBI Taxonomy" id="72124"/>
    <lineage>
        <taxon>Eukaryota</taxon>
        <taxon>Fungi</taxon>
        <taxon>Dikarya</taxon>
        <taxon>Basidiomycota</taxon>
        <taxon>Agaricomycotina</taxon>
        <taxon>Agaricomycetes</taxon>
        <taxon>Agaricomycetidae</taxon>
        <taxon>Boletales</taxon>
        <taxon>Coniophorineae</taxon>
        <taxon>Hygrophoropsidaceae</taxon>
        <taxon>Hygrophoropsis</taxon>
    </lineage>
</organism>
<reference evidence="1" key="1">
    <citation type="journal article" date="2021" name="New Phytol.">
        <title>Evolutionary innovations through gain and loss of genes in the ectomycorrhizal Boletales.</title>
        <authorList>
            <person name="Wu G."/>
            <person name="Miyauchi S."/>
            <person name="Morin E."/>
            <person name="Kuo A."/>
            <person name="Drula E."/>
            <person name="Varga T."/>
            <person name="Kohler A."/>
            <person name="Feng B."/>
            <person name="Cao Y."/>
            <person name="Lipzen A."/>
            <person name="Daum C."/>
            <person name="Hundley H."/>
            <person name="Pangilinan J."/>
            <person name="Johnson J."/>
            <person name="Barry K."/>
            <person name="LaButti K."/>
            <person name="Ng V."/>
            <person name="Ahrendt S."/>
            <person name="Min B."/>
            <person name="Choi I.G."/>
            <person name="Park H."/>
            <person name="Plett J.M."/>
            <person name="Magnuson J."/>
            <person name="Spatafora J.W."/>
            <person name="Nagy L.G."/>
            <person name="Henrissat B."/>
            <person name="Grigoriev I.V."/>
            <person name="Yang Z.L."/>
            <person name="Xu J."/>
            <person name="Martin F.M."/>
        </authorList>
    </citation>
    <scope>NUCLEOTIDE SEQUENCE</scope>
    <source>
        <strain evidence="1">ATCC 28755</strain>
    </source>
</reference>
<proteinExistence type="predicted"/>
<sequence>MSAQVSLAQRSAAHHHPEISPFATLVSLYILICSCCWLCYRLHRWWRYIVIGGRDNPSFLKSYFSLPLVYPFGLLQRSVSCIRRNIHQLIWAPSEPDFILIEDESLYTLDNDTEIVAGSNSERSEEESHLRLVDSNSRGQQRRSHCSSPSSAPCRSRAGASTSTSTPASNIYSNRTECDSGNTTNASSNYYVRETSPELRSSTPENPFSRPYNSSTTTTKNHCSIANPSIDETAQSVALSMSPVAPSASRETSSQSNRKQQHYTYTATFPSQAQRLNPVSNNTSPRTRARHQFGHFVKNLVVESPQGDFVVTVYQKKIRETNIYEPYYFMKNEKEIPCPPSSNEYHVSPGVLFINKVTKDPGKVQVWIWQRNQENIFCWGSIDVDKWSDQCVSHPDPDRVGRERVLWVSENGEPSWVVRPSWRANKKTARQR</sequence>
<dbReference type="Proteomes" id="UP000790377">
    <property type="component" value="Unassembled WGS sequence"/>
</dbReference>
<keyword evidence="2" id="KW-1185">Reference proteome</keyword>
<dbReference type="EMBL" id="MU267608">
    <property type="protein sequence ID" value="KAH7914838.1"/>
    <property type="molecule type" value="Genomic_DNA"/>
</dbReference>
<gene>
    <name evidence="1" type="ORF">BJ138DRAFT_1177018</name>
</gene>
<protein>
    <submittedName>
        <fullName evidence="1">Uncharacterized protein</fullName>
    </submittedName>
</protein>
<accession>A0ACB8AP88</accession>
<name>A0ACB8AP88_9AGAM</name>